<evidence type="ECO:0000313" key="3">
    <source>
        <dbReference type="Proteomes" id="UP000254875"/>
    </source>
</evidence>
<dbReference type="OrthoDB" id="8527941at2"/>
<dbReference type="RefSeq" id="WP_115109728.1">
    <property type="nucleotide sequence ID" value="NZ_QHKS01000052.1"/>
</dbReference>
<dbReference type="InterPro" id="IPR025293">
    <property type="entry name" value="YfiR/HmsC-like"/>
</dbReference>
<feature type="chain" id="PRO_5016695263" evidence="1">
    <location>
        <begin position="28"/>
        <end position="176"/>
    </location>
</feature>
<feature type="signal peptide" evidence="1">
    <location>
        <begin position="1"/>
        <end position="27"/>
    </location>
</feature>
<dbReference type="Proteomes" id="UP000254875">
    <property type="component" value="Unassembled WGS sequence"/>
</dbReference>
<keyword evidence="3" id="KW-1185">Reference proteome</keyword>
<evidence type="ECO:0000256" key="1">
    <source>
        <dbReference type="SAM" id="SignalP"/>
    </source>
</evidence>
<accession>A0A370MW68</accession>
<keyword evidence="1" id="KW-0732">Signal</keyword>
<reference evidence="3" key="1">
    <citation type="submission" date="2018-05" db="EMBL/GenBank/DDBJ databases">
        <authorList>
            <person name="Feng T."/>
        </authorList>
    </citation>
    <scope>NUCLEOTIDE SEQUENCE [LARGE SCALE GENOMIC DNA]</scope>
    <source>
        <strain evidence="3">S27</strain>
    </source>
</reference>
<gene>
    <name evidence="2" type="ORF">DLM46_37230</name>
</gene>
<dbReference type="EMBL" id="QHKS01000052">
    <property type="protein sequence ID" value="RDJ97556.1"/>
    <property type="molecule type" value="Genomic_DNA"/>
</dbReference>
<evidence type="ECO:0000313" key="2">
    <source>
        <dbReference type="EMBL" id="RDJ97556.1"/>
    </source>
</evidence>
<dbReference type="AlphaFoldDB" id="A0A370MW68"/>
<dbReference type="Pfam" id="PF13689">
    <property type="entry name" value="DUF4154"/>
    <property type="match status" value="1"/>
</dbReference>
<proteinExistence type="predicted"/>
<organism evidence="2 3">
    <name type="scientific">Paraburkholderia lacunae</name>
    <dbReference type="NCBI Taxonomy" id="2211104"/>
    <lineage>
        <taxon>Bacteria</taxon>
        <taxon>Pseudomonadati</taxon>
        <taxon>Pseudomonadota</taxon>
        <taxon>Betaproteobacteria</taxon>
        <taxon>Burkholderiales</taxon>
        <taxon>Burkholderiaceae</taxon>
        <taxon>Paraburkholderia</taxon>
    </lineage>
</organism>
<comment type="caution">
    <text evidence="2">The sequence shown here is derived from an EMBL/GenBank/DDBJ whole genome shotgun (WGS) entry which is preliminary data.</text>
</comment>
<sequence length="176" mass="19294">MSFARTFSSASVLAFVIWAQVTLSAHAQVDESALKAAYIYNFTQFTTWPPGSLSDTTLLVCANRDSDLGGALSKLDGRTVGGHAWSVVSMPTKNGQGRCNVIVLESEEQISHAAKDVLSPEQPILVISDFDTGDHTAVIRLFTDENHLHFDIENQQALRRHLSLSSKLLRLARNVL</sequence>
<protein>
    <submittedName>
        <fullName evidence="2">DUF4154 domain-containing protein</fullName>
    </submittedName>
</protein>
<name>A0A370MW68_9BURK</name>